<protein>
    <submittedName>
        <fullName evidence="1">Uncharacterized protein</fullName>
    </submittedName>
</protein>
<dbReference type="Proteomes" id="UP000186817">
    <property type="component" value="Unassembled WGS sequence"/>
</dbReference>
<keyword evidence="2" id="KW-1185">Reference proteome</keyword>
<sequence length="47" mass="5584">DIAGVKAYQELGYKYHNVCRPEWLSHDPEIFYGFWGTCRHLELGPMR</sequence>
<comment type="caution">
    <text evidence="1">The sequence shown here is derived from an EMBL/GenBank/DDBJ whole genome shotgun (WGS) entry which is preliminary data.</text>
</comment>
<dbReference type="EMBL" id="LSRX01003406">
    <property type="protein sequence ID" value="OLP74644.1"/>
    <property type="molecule type" value="Genomic_DNA"/>
</dbReference>
<gene>
    <name evidence="1" type="ORF">AK812_SmicGene45759</name>
</gene>
<dbReference type="AlphaFoldDB" id="A0A1Q9BVH7"/>
<reference evidence="1 2" key="1">
    <citation type="submission" date="2016-02" db="EMBL/GenBank/DDBJ databases">
        <title>Genome analysis of coral dinoflagellate symbionts highlights evolutionary adaptations to a symbiotic lifestyle.</title>
        <authorList>
            <person name="Aranda M."/>
            <person name="Li Y."/>
            <person name="Liew Y.J."/>
            <person name="Baumgarten S."/>
            <person name="Simakov O."/>
            <person name="Wilson M."/>
            <person name="Piel J."/>
            <person name="Ashoor H."/>
            <person name="Bougouffa S."/>
            <person name="Bajic V.B."/>
            <person name="Ryu T."/>
            <person name="Ravasi T."/>
            <person name="Bayer T."/>
            <person name="Micklem G."/>
            <person name="Kim H."/>
            <person name="Bhak J."/>
            <person name="Lajeunesse T.C."/>
            <person name="Voolstra C.R."/>
        </authorList>
    </citation>
    <scope>NUCLEOTIDE SEQUENCE [LARGE SCALE GENOMIC DNA]</scope>
    <source>
        <strain evidence="1 2">CCMP2467</strain>
    </source>
</reference>
<evidence type="ECO:0000313" key="2">
    <source>
        <dbReference type="Proteomes" id="UP000186817"/>
    </source>
</evidence>
<organism evidence="1 2">
    <name type="scientific">Symbiodinium microadriaticum</name>
    <name type="common">Dinoflagellate</name>
    <name type="synonym">Zooxanthella microadriatica</name>
    <dbReference type="NCBI Taxonomy" id="2951"/>
    <lineage>
        <taxon>Eukaryota</taxon>
        <taxon>Sar</taxon>
        <taxon>Alveolata</taxon>
        <taxon>Dinophyceae</taxon>
        <taxon>Suessiales</taxon>
        <taxon>Symbiodiniaceae</taxon>
        <taxon>Symbiodinium</taxon>
    </lineage>
</organism>
<accession>A0A1Q9BVH7</accession>
<feature type="non-terminal residue" evidence="1">
    <location>
        <position position="1"/>
    </location>
</feature>
<evidence type="ECO:0000313" key="1">
    <source>
        <dbReference type="EMBL" id="OLP74644.1"/>
    </source>
</evidence>
<proteinExistence type="predicted"/>
<name>A0A1Q9BVH7_SYMMI</name>